<name>A0A396SS84_9LACO</name>
<reference evidence="2 3" key="1">
    <citation type="submission" date="2018-07" db="EMBL/GenBank/DDBJ databases">
        <title>Genome sequences of six Lactobacillus spp. isolated from bumble bee guts.</title>
        <authorList>
            <person name="Motta E.V.S."/>
            <person name="Moran N.A."/>
        </authorList>
    </citation>
    <scope>NUCLEOTIDE SEQUENCE [LARGE SCALE GENOMIC DNA]</scope>
    <source>
        <strain evidence="2 3">OCC3</strain>
    </source>
</reference>
<accession>A0A396SS84</accession>
<keyword evidence="1" id="KW-0812">Transmembrane</keyword>
<dbReference type="Proteomes" id="UP000265862">
    <property type="component" value="Unassembled WGS sequence"/>
</dbReference>
<dbReference type="EMBL" id="QOCV01000006">
    <property type="protein sequence ID" value="RHW54304.1"/>
    <property type="molecule type" value="Genomic_DNA"/>
</dbReference>
<evidence type="ECO:0000313" key="3">
    <source>
        <dbReference type="Proteomes" id="UP000265862"/>
    </source>
</evidence>
<comment type="caution">
    <text evidence="2">The sequence shown here is derived from an EMBL/GenBank/DDBJ whole genome shotgun (WGS) entry which is preliminary data.</text>
</comment>
<evidence type="ECO:0000256" key="1">
    <source>
        <dbReference type="SAM" id="Phobius"/>
    </source>
</evidence>
<feature type="transmembrane region" description="Helical" evidence="1">
    <location>
        <begin position="36"/>
        <end position="53"/>
    </location>
</feature>
<keyword evidence="1" id="KW-1133">Transmembrane helix</keyword>
<protein>
    <submittedName>
        <fullName evidence="2">Uncharacterized protein</fullName>
    </submittedName>
</protein>
<evidence type="ECO:0000313" key="2">
    <source>
        <dbReference type="EMBL" id="RHW54304.1"/>
    </source>
</evidence>
<organism evidence="2 3">
    <name type="scientific">Lactobacillus bombicola</name>
    <dbReference type="NCBI Taxonomy" id="1505723"/>
    <lineage>
        <taxon>Bacteria</taxon>
        <taxon>Bacillati</taxon>
        <taxon>Bacillota</taxon>
        <taxon>Bacilli</taxon>
        <taxon>Lactobacillales</taxon>
        <taxon>Lactobacillaceae</taxon>
        <taxon>Lactobacillus</taxon>
    </lineage>
</organism>
<gene>
    <name evidence="2" type="ORF">DS835_04440</name>
</gene>
<feature type="transmembrane region" description="Helical" evidence="1">
    <location>
        <begin position="12"/>
        <end position="30"/>
    </location>
</feature>
<keyword evidence="1" id="KW-0472">Membrane</keyword>
<proteinExistence type="predicted"/>
<dbReference type="AlphaFoldDB" id="A0A396SS84"/>
<feature type="transmembrane region" description="Helical" evidence="1">
    <location>
        <begin position="73"/>
        <end position="89"/>
    </location>
</feature>
<sequence>MELLKKLYGNYQTTYVNCIFFLFPLQALLLEHSMRSFISLIIWEISMLFASLIGDINANKAETENVRIKRQQTNGIIITLIWFIALGIIEW</sequence>